<evidence type="ECO:0000313" key="8">
    <source>
        <dbReference type="Proteomes" id="UP001175271"/>
    </source>
</evidence>
<proteinExistence type="inferred from homology"/>
<dbReference type="EMBL" id="JAUCMV010000004">
    <property type="protein sequence ID" value="KAK0404857.1"/>
    <property type="molecule type" value="Genomic_DNA"/>
</dbReference>
<protein>
    <submittedName>
        <fullName evidence="7">Uncharacterized protein</fullName>
    </submittedName>
</protein>
<evidence type="ECO:0000256" key="3">
    <source>
        <dbReference type="ARBA" id="ARBA00022598"/>
    </source>
</evidence>
<keyword evidence="4" id="KW-0576">Peroxisome</keyword>
<dbReference type="Gene3D" id="3.40.50.12780">
    <property type="entry name" value="N-terminal domain of ligase-like"/>
    <property type="match status" value="1"/>
</dbReference>
<gene>
    <name evidence="7" type="ORF">QR680_017668</name>
</gene>
<organism evidence="7 8">
    <name type="scientific">Steinernema hermaphroditum</name>
    <dbReference type="NCBI Taxonomy" id="289476"/>
    <lineage>
        <taxon>Eukaryota</taxon>
        <taxon>Metazoa</taxon>
        <taxon>Ecdysozoa</taxon>
        <taxon>Nematoda</taxon>
        <taxon>Chromadorea</taxon>
        <taxon>Rhabditida</taxon>
        <taxon>Tylenchina</taxon>
        <taxon>Panagrolaimomorpha</taxon>
        <taxon>Strongyloidoidea</taxon>
        <taxon>Steinernematidae</taxon>
        <taxon>Steinernema</taxon>
    </lineage>
</organism>
<evidence type="ECO:0000256" key="1">
    <source>
        <dbReference type="ARBA" id="ARBA00004275"/>
    </source>
</evidence>
<dbReference type="SUPFAM" id="SSF56801">
    <property type="entry name" value="Acetyl-CoA synthetase-like"/>
    <property type="match status" value="1"/>
</dbReference>
<dbReference type="GO" id="GO:0016405">
    <property type="term" value="F:CoA-ligase activity"/>
    <property type="evidence" value="ECO:0007669"/>
    <property type="project" value="TreeGrafter"/>
</dbReference>
<evidence type="ECO:0000256" key="4">
    <source>
        <dbReference type="ARBA" id="ARBA00023140"/>
    </source>
</evidence>
<feature type="domain" description="AMP-binding enzyme C-terminal" evidence="6">
    <location>
        <begin position="439"/>
        <end position="514"/>
    </location>
</feature>
<sequence length="527" mass="57822">MVSYSETPFHVQLLNAAEEYGSRVALTDSDSGENLSFTAFREKSLRLAEAFRSLCGLQKGDRILVVLPNRIQFPVVFVAGALLGCPISAVSNDSSEEELIRDVEVVKPMAIVTESDSFRTAVAERFPANRVVVLHKTEGQRGSDFEAIIAETEPLEIGAILALDDVLIAPLSSGTSGPQKCVLLTHRNYNCATSILKQAVFDELSSSHGPRTTIAVLPFHHGSGFWALCYCLLEGHHSVVMPRFHPVLMFHCVEEYRVDTLNLVPTIVGFLCKYADRASQWDLSSVRTILCGSAPLGKELSETFLRTFPNVTNLLQVSGYGMTEVVVLSHMTPLNLQGKKAEHLGSCGRLLPGFEAKIVDADSGEEKTAPNEKGELWLRSDAIMKGYLEDAEATEKTVDADGWLHTGDVVFYDDEGFYYVVDRLKDLIKVNGMQVSPSEIEDVLMLHENVVEAAVIGIADEHSGEAPKAFVVLKDASGGVDEIAEFAKEKLAPHKYMRGGIEVLEEMPKSSSGKTLHRVLRERIGKQ</sequence>
<dbReference type="InterPro" id="IPR045851">
    <property type="entry name" value="AMP-bd_C_sf"/>
</dbReference>
<accession>A0AA39HFE6</accession>
<dbReference type="Gene3D" id="3.30.300.30">
    <property type="match status" value="1"/>
</dbReference>
<feature type="domain" description="AMP-dependent synthetase/ligase" evidence="5">
    <location>
        <begin position="16"/>
        <end position="388"/>
    </location>
</feature>
<dbReference type="Pfam" id="PF00501">
    <property type="entry name" value="AMP-binding"/>
    <property type="match status" value="1"/>
</dbReference>
<name>A0AA39HFE6_9BILA</name>
<evidence type="ECO:0000259" key="5">
    <source>
        <dbReference type="Pfam" id="PF00501"/>
    </source>
</evidence>
<dbReference type="CDD" id="cd05911">
    <property type="entry name" value="Firefly_Luc_like"/>
    <property type="match status" value="1"/>
</dbReference>
<keyword evidence="8" id="KW-1185">Reference proteome</keyword>
<evidence type="ECO:0000256" key="2">
    <source>
        <dbReference type="ARBA" id="ARBA00006432"/>
    </source>
</evidence>
<dbReference type="Pfam" id="PF13193">
    <property type="entry name" value="AMP-binding_C"/>
    <property type="match status" value="1"/>
</dbReference>
<dbReference type="PANTHER" id="PTHR24096:SF149">
    <property type="entry name" value="AMP-BINDING DOMAIN-CONTAINING PROTEIN-RELATED"/>
    <property type="match status" value="1"/>
</dbReference>
<comment type="similarity">
    <text evidence="2">Belongs to the ATP-dependent AMP-binding enzyme family.</text>
</comment>
<dbReference type="AlphaFoldDB" id="A0AA39HFE6"/>
<dbReference type="Proteomes" id="UP001175271">
    <property type="component" value="Unassembled WGS sequence"/>
</dbReference>
<reference evidence="7" key="1">
    <citation type="submission" date="2023-06" db="EMBL/GenBank/DDBJ databases">
        <title>Genomic analysis of the entomopathogenic nematode Steinernema hermaphroditum.</title>
        <authorList>
            <person name="Schwarz E.M."/>
            <person name="Heppert J.K."/>
            <person name="Baniya A."/>
            <person name="Schwartz H.T."/>
            <person name="Tan C.-H."/>
            <person name="Antoshechkin I."/>
            <person name="Sternberg P.W."/>
            <person name="Goodrich-Blair H."/>
            <person name="Dillman A.R."/>
        </authorList>
    </citation>
    <scope>NUCLEOTIDE SEQUENCE</scope>
    <source>
        <strain evidence="7">PS9179</strain>
        <tissue evidence="7">Whole animal</tissue>
    </source>
</reference>
<evidence type="ECO:0000313" key="7">
    <source>
        <dbReference type="EMBL" id="KAK0404857.1"/>
    </source>
</evidence>
<dbReference type="GO" id="GO:0005777">
    <property type="term" value="C:peroxisome"/>
    <property type="evidence" value="ECO:0007669"/>
    <property type="project" value="UniProtKB-SubCell"/>
</dbReference>
<dbReference type="InterPro" id="IPR000873">
    <property type="entry name" value="AMP-dep_synth/lig_dom"/>
</dbReference>
<evidence type="ECO:0000259" key="6">
    <source>
        <dbReference type="Pfam" id="PF13193"/>
    </source>
</evidence>
<dbReference type="PANTHER" id="PTHR24096">
    <property type="entry name" value="LONG-CHAIN-FATTY-ACID--COA LIGASE"/>
    <property type="match status" value="1"/>
</dbReference>
<comment type="caution">
    <text evidence="7">The sequence shown here is derived from an EMBL/GenBank/DDBJ whole genome shotgun (WGS) entry which is preliminary data.</text>
</comment>
<comment type="subcellular location">
    <subcellularLocation>
        <location evidence="1">Peroxisome</location>
    </subcellularLocation>
</comment>
<keyword evidence="3" id="KW-0436">Ligase</keyword>
<dbReference type="InterPro" id="IPR042099">
    <property type="entry name" value="ANL_N_sf"/>
</dbReference>
<dbReference type="InterPro" id="IPR025110">
    <property type="entry name" value="AMP-bd_C"/>
</dbReference>